<feature type="domain" description="HTH luxR-type" evidence="4">
    <location>
        <begin position="159"/>
        <end position="224"/>
    </location>
</feature>
<dbReference type="PANTHER" id="PTHR44688">
    <property type="entry name" value="DNA-BINDING TRANSCRIPTIONAL ACTIVATOR DEVR_DOSR"/>
    <property type="match status" value="1"/>
</dbReference>
<dbReference type="PANTHER" id="PTHR44688:SF16">
    <property type="entry name" value="DNA-BINDING TRANSCRIPTIONAL ACTIVATOR DEVR_DOSR"/>
    <property type="match status" value="1"/>
</dbReference>
<gene>
    <name evidence="5" type="ORF">UFOPK1392_01694</name>
</gene>
<organism evidence="5">
    <name type="scientific">freshwater metagenome</name>
    <dbReference type="NCBI Taxonomy" id="449393"/>
    <lineage>
        <taxon>unclassified sequences</taxon>
        <taxon>metagenomes</taxon>
        <taxon>ecological metagenomes</taxon>
    </lineage>
</organism>
<evidence type="ECO:0000313" key="5">
    <source>
        <dbReference type="EMBL" id="CAB4323932.1"/>
    </source>
</evidence>
<dbReference type="PRINTS" id="PR00038">
    <property type="entry name" value="HTHLUXR"/>
</dbReference>
<sequence length="237" mass="25273">MTEMPAITPTNESPESGHGALDVVCAEPLLRAPLVDRLVRDGHIVRVHDGDGAPPPHWEPASAAAVVVFPASTIDAVRHGWLAFVKRMLDQASLVLVACAANVSAPLLAGNGTGNDRGFIVLDRDSLTSDWPGLVSASVHRALDGVREIAPTMRSAPFVATGLDALTPNERTILRLLSEGLSNAAIAQFQFVGERTVESHIRRIYAKLDLPDTPGVQRRVLATRLYLGDQTASLVAD</sequence>
<dbReference type="AlphaFoldDB" id="A0A6J5YK34"/>
<keyword evidence="1" id="KW-0805">Transcription regulation</keyword>
<keyword evidence="2" id="KW-0238">DNA-binding</keyword>
<dbReference type="InterPro" id="IPR016032">
    <property type="entry name" value="Sig_transdc_resp-reg_C-effctor"/>
</dbReference>
<evidence type="ECO:0000256" key="1">
    <source>
        <dbReference type="ARBA" id="ARBA00023015"/>
    </source>
</evidence>
<dbReference type="InterPro" id="IPR036388">
    <property type="entry name" value="WH-like_DNA-bd_sf"/>
</dbReference>
<proteinExistence type="predicted"/>
<dbReference type="Pfam" id="PF00196">
    <property type="entry name" value="GerE"/>
    <property type="match status" value="1"/>
</dbReference>
<name>A0A6J5YK34_9ZZZZ</name>
<evidence type="ECO:0000259" key="4">
    <source>
        <dbReference type="PROSITE" id="PS50043"/>
    </source>
</evidence>
<reference evidence="5" key="1">
    <citation type="submission" date="2020-05" db="EMBL/GenBank/DDBJ databases">
        <authorList>
            <person name="Chiriac C."/>
            <person name="Salcher M."/>
            <person name="Ghai R."/>
            <person name="Kavagutti S V."/>
        </authorList>
    </citation>
    <scope>NUCLEOTIDE SEQUENCE</scope>
</reference>
<dbReference type="SUPFAM" id="SSF46894">
    <property type="entry name" value="C-terminal effector domain of the bipartite response regulators"/>
    <property type="match status" value="1"/>
</dbReference>
<protein>
    <submittedName>
        <fullName evidence="5">Unannotated protein</fullName>
    </submittedName>
</protein>
<dbReference type="EMBL" id="CAEMXZ010000086">
    <property type="protein sequence ID" value="CAB4323932.1"/>
    <property type="molecule type" value="Genomic_DNA"/>
</dbReference>
<dbReference type="Gene3D" id="1.10.10.10">
    <property type="entry name" value="Winged helix-like DNA-binding domain superfamily/Winged helix DNA-binding domain"/>
    <property type="match status" value="1"/>
</dbReference>
<evidence type="ECO:0000256" key="3">
    <source>
        <dbReference type="ARBA" id="ARBA00023163"/>
    </source>
</evidence>
<dbReference type="CDD" id="cd06170">
    <property type="entry name" value="LuxR_C_like"/>
    <property type="match status" value="1"/>
</dbReference>
<dbReference type="InterPro" id="IPR000792">
    <property type="entry name" value="Tscrpt_reg_LuxR_C"/>
</dbReference>
<evidence type="ECO:0000256" key="2">
    <source>
        <dbReference type="ARBA" id="ARBA00023125"/>
    </source>
</evidence>
<dbReference type="GO" id="GO:0006355">
    <property type="term" value="P:regulation of DNA-templated transcription"/>
    <property type="evidence" value="ECO:0007669"/>
    <property type="project" value="InterPro"/>
</dbReference>
<keyword evidence="3" id="KW-0804">Transcription</keyword>
<dbReference type="GO" id="GO:0003677">
    <property type="term" value="F:DNA binding"/>
    <property type="evidence" value="ECO:0007669"/>
    <property type="project" value="UniProtKB-KW"/>
</dbReference>
<accession>A0A6J5YK34</accession>
<dbReference type="SMART" id="SM00421">
    <property type="entry name" value="HTH_LUXR"/>
    <property type="match status" value="1"/>
</dbReference>
<dbReference type="PROSITE" id="PS50043">
    <property type="entry name" value="HTH_LUXR_2"/>
    <property type="match status" value="1"/>
</dbReference>